<comment type="caution">
    <text evidence="1">The sequence shown here is derived from an EMBL/GenBank/DDBJ whole genome shotgun (WGS) entry which is preliminary data.</text>
</comment>
<gene>
    <name evidence="1" type="ORF">MLD38_008901</name>
</gene>
<protein>
    <submittedName>
        <fullName evidence="1">Uncharacterized protein</fullName>
    </submittedName>
</protein>
<sequence length="415" mass="43882">MPLSLLPPIHASPFPRASCDYEDDDDDDEDSDCVLPISPLDDSDPAFPTPLILPDRWDVVGVGQAMVDFSGVVTDAFLEKLGLHKGSRKVVNHEERGRVLRAMDGCSYKAAAGGSLSNSLVALARLGGRPSGGLPPLSVAMAGSVGADPLGGFYRSKLRRANVSFLSASINDGTTGTVIVLTTPDAQRSMLAYQGTSSSVRFDSYLAGVVSKTNMLVIEGYLFELPDTIKTIVKACEEARKNGALIAVTASDVSCIEKHYDDFWEVIGEYGDIVFANLEEARSLCQFSSEEGPEAVTRYLSYFVPLVSVTDGPKGSYFGVKGEAIYIPPSPCIPVDTCGAGDAYASGVLYGILRGVSDLKAVGALAARVASTVVGQQGTRLGVQDAIALAESFAQHHRINSSMLLDISSDHASSL</sequence>
<proteinExistence type="predicted"/>
<keyword evidence="2" id="KW-1185">Reference proteome</keyword>
<dbReference type="Proteomes" id="UP001057402">
    <property type="component" value="Chromosome 3"/>
</dbReference>
<dbReference type="EMBL" id="CM042882">
    <property type="protein sequence ID" value="KAI4383017.1"/>
    <property type="molecule type" value="Genomic_DNA"/>
</dbReference>
<evidence type="ECO:0000313" key="1">
    <source>
        <dbReference type="EMBL" id="KAI4383017.1"/>
    </source>
</evidence>
<evidence type="ECO:0000313" key="2">
    <source>
        <dbReference type="Proteomes" id="UP001057402"/>
    </source>
</evidence>
<name>A0ACB9S4D4_9MYRT</name>
<accession>A0ACB9S4D4</accession>
<organism evidence="1 2">
    <name type="scientific">Melastoma candidum</name>
    <dbReference type="NCBI Taxonomy" id="119954"/>
    <lineage>
        <taxon>Eukaryota</taxon>
        <taxon>Viridiplantae</taxon>
        <taxon>Streptophyta</taxon>
        <taxon>Embryophyta</taxon>
        <taxon>Tracheophyta</taxon>
        <taxon>Spermatophyta</taxon>
        <taxon>Magnoliopsida</taxon>
        <taxon>eudicotyledons</taxon>
        <taxon>Gunneridae</taxon>
        <taxon>Pentapetalae</taxon>
        <taxon>rosids</taxon>
        <taxon>malvids</taxon>
        <taxon>Myrtales</taxon>
        <taxon>Melastomataceae</taxon>
        <taxon>Melastomatoideae</taxon>
        <taxon>Melastomateae</taxon>
        <taxon>Melastoma</taxon>
    </lineage>
</organism>
<reference evidence="2" key="1">
    <citation type="journal article" date="2023" name="Front. Plant Sci.">
        <title>Chromosomal-level genome assembly of Melastoma candidum provides insights into trichome evolution.</title>
        <authorList>
            <person name="Zhong Y."/>
            <person name="Wu W."/>
            <person name="Sun C."/>
            <person name="Zou P."/>
            <person name="Liu Y."/>
            <person name="Dai S."/>
            <person name="Zhou R."/>
        </authorList>
    </citation>
    <scope>NUCLEOTIDE SEQUENCE [LARGE SCALE GENOMIC DNA]</scope>
</reference>